<feature type="coiled-coil region" evidence="1">
    <location>
        <begin position="95"/>
        <end position="122"/>
    </location>
</feature>
<evidence type="ECO:0000256" key="2">
    <source>
        <dbReference type="SAM" id="MobiDB-lite"/>
    </source>
</evidence>
<dbReference type="AlphaFoldDB" id="M2RXR7"/>
<evidence type="ECO:0000256" key="1">
    <source>
        <dbReference type="SAM" id="Coils"/>
    </source>
</evidence>
<feature type="coiled-coil region" evidence="1">
    <location>
        <begin position="149"/>
        <end position="176"/>
    </location>
</feature>
<evidence type="ECO:0000313" key="3">
    <source>
        <dbReference type="EMBL" id="EMD49375.1"/>
    </source>
</evidence>
<sequence>MFISFSYAEESEVELENAYELENNNGVDENDNEEEVIEAEDDDNGDDEYDLEEEDDDEDGEYELEDDEDDEERRRRRRHRHFWHYRNWWLRRHWMRNWKRQMRRWRRQQEVKRRRMQRLREMHRRRFARKQRARELRRAMMKRLHVKTMSSYKKRIIAAEKRIANQKQMFKILKNKIIQLIYKLRQTQDAKQKVQLTAELKTVIDKSKEIRKAIVSRAVKQNMILRKLDNAKKVKAAIKKIYKEKMAIANEKRVIKAMNIIDSKINVLKHDHKYNAKKFQRAVAKEIKRTCKHLRITKKVCKKIANKMRSKVKYESKKIVKRYNKKQANLKKNLEKRIEGKMVKQTVKGMAKKFERNYHVMDKYRRVLDVTCRMDPKSCNFFRRSFGDMVPMF</sequence>
<accession>M2RXR7</accession>
<organism evidence="3 4">
    <name type="scientific">Entamoeba histolytica KU27</name>
    <dbReference type="NCBI Taxonomy" id="885311"/>
    <lineage>
        <taxon>Eukaryota</taxon>
        <taxon>Amoebozoa</taxon>
        <taxon>Evosea</taxon>
        <taxon>Archamoebae</taxon>
        <taxon>Mastigamoebida</taxon>
        <taxon>Entamoebidae</taxon>
        <taxon>Entamoeba</taxon>
    </lineage>
</organism>
<dbReference type="OrthoDB" id="30483at2759"/>
<keyword evidence="1" id="KW-0175">Coiled coil</keyword>
<name>M2RXR7_ENTHI</name>
<dbReference type="Proteomes" id="UP000011755">
    <property type="component" value="Unassembled WGS sequence"/>
</dbReference>
<evidence type="ECO:0000313" key="4">
    <source>
        <dbReference type="Proteomes" id="UP000011755"/>
    </source>
</evidence>
<proteinExistence type="predicted"/>
<dbReference type="VEuPathDB" id="AmoebaDB:EHI5A_054000"/>
<reference evidence="3 4" key="1">
    <citation type="submission" date="2013-02" db="EMBL/GenBank/DDBJ databases">
        <authorList>
            <person name="Hannick L."/>
            <person name="Zafar N."/>
            <person name="Lorenzi H."/>
            <person name="Ali I.A."/>
            <person name="Petri W.P."/>
            <person name="Caler E."/>
        </authorList>
    </citation>
    <scope>NUCLEOTIDE SEQUENCE [LARGE SCALE GENOMIC DNA]</scope>
    <source>
        <strain evidence="3 4">KU27</strain>
    </source>
</reference>
<feature type="compositionally biased region" description="Acidic residues" evidence="2">
    <location>
        <begin position="28"/>
        <end position="70"/>
    </location>
</feature>
<dbReference type="EMBL" id="KB443851">
    <property type="protein sequence ID" value="EMD49375.1"/>
    <property type="molecule type" value="Genomic_DNA"/>
</dbReference>
<gene>
    <name evidence="3" type="ORF">EHI5A_054000</name>
</gene>
<feature type="region of interest" description="Disordered" evidence="2">
    <location>
        <begin position="18"/>
        <end position="70"/>
    </location>
</feature>
<protein>
    <submittedName>
        <fullName evidence="3">Uncharacterized protein</fullName>
    </submittedName>
</protein>